<dbReference type="Proteomes" id="UP000827986">
    <property type="component" value="Unassembled WGS sequence"/>
</dbReference>
<dbReference type="EMBL" id="JAHDVG010000470">
    <property type="protein sequence ID" value="KAH1180428.1"/>
    <property type="molecule type" value="Genomic_DNA"/>
</dbReference>
<name>A0A9D3XJG4_9SAUR</name>
<protein>
    <submittedName>
        <fullName evidence="1">Uncharacterized protein</fullName>
    </submittedName>
</protein>
<accession>A0A9D3XJG4</accession>
<evidence type="ECO:0000313" key="2">
    <source>
        <dbReference type="Proteomes" id="UP000827986"/>
    </source>
</evidence>
<sequence>MNRAWDLSTFSPPRDGPFRSRLESSFCCSHPCCTHSADAEDFSLPSCSTTFTLLKLVTVSGSKAWFMYDRAGSVLDRAASTLLGNCLAYNASFNACDPGEKQ</sequence>
<proteinExistence type="predicted"/>
<keyword evidence="2" id="KW-1185">Reference proteome</keyword>
<evidence type="ECO:0000313" key="1">
    <source>
        <dbReference type="EMBL" id="KAH1180428.1"/>
    </source>
</evidence>
<gene>
    <name evidence="1" type="ORF">KIL84_009264</name>
</gene>
<comment type="caution">
    <text evidence="1">The sequence shown here is derived from an EMBL/GenBank/DDBJ whole genome shotgun (WGS) entry which is preliminary data.</text>
</comment>
<reference evidence="1" key="1">
    <citation type="submission" date="2021-09" db="EMBL/GenBank/DDBJ databases">
        <title>The genome of Mauremys mutica provides insights into the evolution of semi-aquatic lifestyle.</title>
        <authorList>
            <person name="Gong S."/>
            <person name="Gao Y."/>
        </authorList>
    </citation>
    <scope>NUCLEOTIDE SEQUENCE</scope>
    <source>
        <strain evidence="1">MM-2020</strain>
        <tissue evidence="1">Muscle</tissue>
    </source>
</reference>
<dbReference type="AlphaFoldDB" id="A0A9D3XJG4"/>
<organism evidence="1 2">
    <name type="scientific">Mauremys mutica</name>
    <name type="common">yellowpond turtle</name>
    <dbReference type="NCBI Taxonomy" id="74926"/>
    <lineage>
        <taxon>Eukaryota</taxon>
        <taxon>Metazoa</taxon>
        <taxon>Chordata</taxon>
        <taxon>Craniata</taxon>
        <taxon>Vertebrata</taxon>
        <taxon>Euteleostomi</taxon>
        <taxon>Archelosauria</taxon>
        <taxon>Testudinata</taxon>
        <taxon>Testudines</taxon>
        <taxon>Cryptodira</taxon>
        <taxon>Durocryptodira</taxon>
        <taxon>Testudinoidea</taxon>
        <taxon>Geoemydidae</taxon>
        <taxon>Geoemydinae</taxon>
        <taxon>Mauremys</taxon>
    </lineage>
</organism>